<dbReference type="Pfam" id="PF07687">
    <property type="entry name" value="M20_dimer"/>
    <property type="match status" value="1"/>
</dbReference>
<evidence type="ECO:0000313" key="6">
    <source>
        <dbReference type="EMBL" id="MET4578623.1"/>
    </source>
</evidence>
<dbReference type="Gene3D" id="3.30.70.360">
    <property type="match status" value="1"/>
</dbReference>
<keyword evidence="4" id="KW-0862">Zinc</keyword>
<dbReference type="InterPro" id="IPR001261">
    <property type="entry name" value="ArgE/DapE_CS"/>
</dbReference>
<dbReference type="Gene3D" id="3.40.630.10">
    <property type="entry name" value="Zn peptidases"/>
    <property type="match status" value="2"/>
</dbReference>
<comment type="cofactor">
    <cofactor evidence="1">
        <name>Zn(2+)</name>
        <dbReference type="ChEBI" id="CHEBI:29105"/>
    </cofactor>
</comment>
<dbReference type="SUPFAM" id="SSF53187">
    <property type="entry name" value="Zn-dependent exopeptidases"/>
    <property type="match status" value="1"/>
</dbReference>
<keyword evidence="7" id="KW-1185">Reference proteome</keyword>
<keyword evidence="2" id="KW-0479">Metal-binding</keyword>
<dbReference type="PANTHER" id="PTHR43808">
    <property type="entry name" value="ACETYLORNITHINE DEACETYLASE"/>
    <property type="match status" value="1"/>
</dbReference>
<dbReference type="GO" id="GO:0016787">
    <property type="term" value="F:hydrolase activity"/>
    <property type="evidence" value="ECO:0007669"/>
    <property type="project" value="UniProtKB-KW"/>
</dbReference>
<dbReference type="InterPro" id="IPR002933">
    <property type="entry name" value="Peptidase_M20"/>
</dbReference>
<evidence type="ECO:0000256" key="2">
    <source>
        <dbReference type="ARBA" id="ARBA00022723"/>
    </source>
</evidence>
<proteinExistence type="predicted"/>
<accession>A0ABV2QDL4</accession>
<evidence type="ECO:0000256" key="1">
    <source>
        <dbReference type="ARBA" id="ARBA00001947"/>
    </source>
</evidence>
<sequence>MELSDVVALTREMVRTPSLSGDEGSVAALVAQKMRSLGFAVTVDSNGSVLGLVGPEDAEVALMFDGHLDVVPVAGEWKHDPFGGEIADGRLYGRGSTDMKGGIAAAICAVAAAAQTGQLQRRVAVSASVMEEVIEGHALAAVLDSCKPAAVVICEPSKLQIKAGQKGRMEILLTLHGQPAHAASPECGVNPLHAAARALLALDAMVLGKSTDLGDALLVPTDITSSPYPSISMIPIGTTIRFDRRTLPGETAEQVISEIEQCLRDAQVNDFTVRISGDAIKTYTGACANPSRWLPAWRLDREHELVQHGVSAMRAAGLLPTIGTWRFCTNGSESAGRRHIPTIGLGPGREEDAHTIDESVEISQLEGAREIYRHLTLALAGSLG</sequence>
<evidence type="ECO:0000256" key="4">
    <source>
        <dbReference type="ARBA" id="ARBA00022833"/>
    </source>
</evidence>
<dbReference type="PROSITE" id="PS00758">
    <property type="entry name" value="ARGE_DAPE_CPG2_1"/>
    <property type="match status" value="1"/>
</dbReference>
<dbReference type="NCBIfam" id="NF009555">
    <property type="entry name" value="PRK13004.1"/>
    <property type="match status" value="1"/>
</dbReference>
<evidence type="ECO:0000259" key="5">
    <source>
        <dbReference type="Pfam" id="PF07687"/>
    </source>
</evidence>
<name>A0ABV2QDL4_9BURK</name>
<reference evidence="6 7" key="1">
    <citation type="submission" date="2024-06" db="EMBL/GenBank/DDBJ databases">
        <title>Sorghum-associated microbial communities from plants grown in Nebraska, USA.</title>
        <authorList>
            <person name="Schachtman D."/>
        </authorList>
    </citation>
    <scope>NUCLEOTIDE SEQUENCE [LARGE SCALE GENOMIC DNA]</scope>
    <source>
        <strain evidence="6 7">2709</strain>
    </source>
</reference>
<keyword evidence="3 6" id="KW-0378">Hydrolase</keyword>
<feature type="domain" description="Peptidase M20 dimerisation" evidence="5">
    <location>
        <begin position="164"/>
        <end position="269"/>
    </location>
</feature>
<dbReference type="EMBL" id="JBEPSH010000007">
    <property type="protein sequence ID" value="MET4578623.1"/>
    <property type="molecule type" value="Genomic_DNA"/>
</dbReference>
<dbReference type="RefSeq" id="WP_354446013.1">
    <property type="nucleotide sequence ID" value="NZ_JBEPSH010000007.1"/>
</dbReference>
<evidence type="ECO:0000256" key="3">
    <source>
        <dbReference type="ARBA" id="ARBA00022801"/>
    </source>
</evidence>
<comment type="caution">
    <text evidence="6">The sequence shown here is derived from an EMBL/GenBank/DDBJ whole genome shotgun (WGS) entry which is preliminary data.</text>
</comment>
<protein>
    <submittedName>
        <fullName evidence="6">Selenium metabolism hydrolase</fullName>
    </submittedName>
</protein>
<evidence type="ECO:0000313" key="7">
    <source>
        <dbReference type="Proteomes" id="UP001549320"/>
    </source>
</evidence>
<gene>
    <name evidence="6" type="ORF">ABIE13_003739</name>
</gene>
<dbReference type="InterPro" id="IPR036264">
    <property type="entry name" value="Bact_exopeptidase_dim_dom"/>
</dbReference>
<dbReference type="InterPro" id="IPR050072">
    <property type="entry name" value="Peptidase_M20A"/>
</dbReference>
<dbReference type="Pfam" id="PF01546">
    <property type="entry name" value="Peptidase_M20"/>
    <property type="match status" value="1"/>
</dbReference>
<dbReference type="Proteomes" id="UP001549320">
    <property type="component" value="Unassembled WGS sequence"/>
</dbReference>
<organism evidence="6 7">
    <name type="scientific">Ottowia thiooxydans</name>
    <dbReference type="NCBI Taxonomy" id="219182"/>
    <lineage>
        <taxon>Bacteria</taxon>
        <taxon>Pseudomonadati</taxon>
        <taxon>Pseudomonadota</taxon>
        <taxon>Betaproteobacteria</taxon>
        <taxon>Burkholderiales</taxon>
        <taxon>Comamonadaceae</taxon>
        <taxon>Ottowia</taxon>
    </lineage>
</organism>
<dbReference type="InterPro" id="IPR011650">
    <property type="entry name" value="Peptidase_M20_dimer"/>
</dbReference>
<dbReference type="SUPFAM" id="SSF55031">
    <property type="entry name" value="Bacterial exopeptidase dimerisation domain"/>
    <property type="match status" value="1"/>
</dbReference>